<dbReference type="PANTHER" id="PTHR24305">
    <property type="entry name" value="CYTOCHROME P450"/>
    <property type="match status" value="1"/>
</dbReference>
<dbReference type="Proteomes" id="UP001556367">
    <property type="component" value="Unassembled WGS sequence"/>
</dbReference>
<proteinExistence type="inferred from homology"/>
<evidence type="ECO:0008006" key="15">
    <source>
        <dbReference type="Google" id="ProtNLM"/>
    </source>
</evidence>
<evidence type="ECO:0000256" key="5">
    <source>
        <dbReference type="ARBA" id="ARBA00022617"/>
    </source>
</evidence>
<comment type="subcellular location">
    <subcellularLocation>
        <location evidence="2">Membrane</location>
    </subcellularLocation>
</comment>
<keyword evidence="6" id="KW-0812">Transmembrane</keyword>
<keyword evidence="11" id="KW-0503">Monooxygenase</keyword>
<comment type="pathway">
    <text evidence="3">Secondary metabolite biosynthesis; terpenoid biosynthesis.</text>
</comment>
<gene>
    <name evidence="13" type="ORF">HGRIS_003763</name>
</gene>
<evidence type="ECO:0000256" key="12">
    <source>
        <dbReference type="ARBA" id="ARBA00023136"/>
    </source>
</evidence>
<name>A0ABR3JHJ2_9AGAR</name>
<keyword evidence="9" id="KW-0560">Oxidoreductase</keyword>
<keyword evidence="12" id="KW-0472">Membrane</keyword>
<accession>A0ABR3JHJ2</accession>
<protein>
    <recommendedName>
        <fullName evidence="15">Cytochrome P450</fullName>
    </recommendedName>
</protein>
<comment type="cofactor">
    <cofactor evidence="1">
        <name>heme</name>
        <dbReference type="ChEBI" id="CHEBI:30413"/>
    </cofactor>
</comment>
<evidence type="ECO:0000256" key="9">
    <source>
        <dbReference type="ARBA" id="ARBA00023002"/>
    </source>
</evidence>
<dbReference type="InterPro" id="IPR036396">
    <property type="entry name" value="Cyt_P450_sf"/>
</dbReference>
<evidence type="ECO:0000256" key="6">
    <source>
        <dbReference type="ARBA" id="ARBA00022692"/>
    </source>
</evidence>
<dbReference type="Pfam" id="PF00067">
    <property type="entry name" value="p450"/>
    <property type="match status" value="1"/>
</dbReference>
<keyword evidence="8" id="KW-1133">Transmembrane helix</keyword>
<keyword evidence="10" id="KW-0408">Iron</keyword>
<dbReference type="SUPFAM" id="SSF48264">
    <property type="entry name" value="Cytochrome P450"/>
    <property type="match status" value="1"/>
</dbReference>
<evidence type="ECO:0000256" key="4">
    <source>
        <dbReference type="ARBA" id="ARBA00010617"/>
    </source>
</evidence>
<evidence type="ECO:0000256" key="1">
    <source>
        <dbReference type="ARBA" id="ARBA00001971"/>
    </source>
</evidence>
<keyword evidence="14" id="KW-1185">Reference proteome</keyword>
<dbReference type="InterPro" id="IPR001128">
    <property type="entry name" value="Cyt_P450"/>
</dbReference>
<evidence type="ECO:0000256" key="2">
    <source>
        <dbReference type="ARBA" id="ARBA00004370"/>
    </source>
</evidence>
<keyword evidence="7" id="KW-0479">Metal-binding</keyword>
<evidence type="ECO:0000256" key="7">
    <source>
        <dbReference type="ARBA" id="ARBA00022723"/>
    </source>
</evidence>
<evidence type="ECO:0000256" key="11">
    <source>
        <dbReference type="ARBA" id="ARBA00023033"/>
    </source>
</evidence>
<keyword evidence="5" id="KW-0349">Heme</keyword>
<dbReference type="InterPro" id="IPR002401">
    <property type="entry name" value="Cyt_P450_E_grp-I"/>
</dbReference>
<dbReference type="InterPro" id="IPR050121">
    <property type="entry name" value="Cytochrome_P450_monoxygenase"/>
</dbReference>
<dbReference type="PANTHER" id="PTHR24305:SF166">
    <property type="entry name" value="CYTOCHROME P450 12A4, MITOCHONDRIAL-RELATED"/>
    <property type="match status" value="1"/>
</dbReference>
<comment type="caution">
    <text evidence="13">The sequence shown here is derived from an EMBL/GenBank/DDBJ whole genome shotgun (WGS) entry which is preliminary data.</text>
</comment>
<organism evidence="13 14">
    <name type="scientific">Hohenbuehelia grisea</name>
    <dbReference type="NCBI Taxonomy" id="104357"/>
    <lineage>
        <taxon>Eukaryota</taxon>
        <taxon>Fungi</taxon>
        <taxon>Dikarya</taxon>
        <taxon>Basidiomycota</taxon>
        <taxon>Agaricomycotina</taxon>
        <taxon>Agaricomycetes</taxon>
        <taxon>Agaricomycetidae</taxon>
        <taxon>Agaricales</taxon>
        <taxon>Pleurotineae</taxon>
        <taxon>Pleurotaceae</taxon>
        <taxon>Hohenbuehelia</taxon>
    </lineage>
</organism>
<evidence type="ECO:0000313" key="14">
    <source>
        <dbReference type="Proteomes" id="UP001556367"/>
    </source>
</evidence>
<evidence type="ECO:0000313" key="13">
    <source>
        <dbReference type="EMBL" id="KAL0954818.1"/>
    </source>
</evidence>
<dbReference type="PRINTS" id="PR00463">
    <property type="entry name" value="EP450I"/>
</dbReference>
<dbReference type="EMBL" id="JASNQZ010000007">
    <property type="protein sequence ID" value="KAL0954818.1"/>
    <property type="molecule type" value="Genomic_DNA"/>
</dbReference>
<evidence type="ECO:0000256" key="3">
    <source>
        <dbReference type="ARBA" id="ARBA00004721"/>
    </source>
</evidence>
<evidence type="ECO:0000256" key="8">
    <source>
        <dbReference type="ARBA" id="ARBA00022989"/>
    </source>
</evidence>
<reference evidence="14" key="1">
    <citation type="submission" date="2024-06" db="EMBL/GenBank/DDBJ databases">
        <title>Multi-omics analyses provide insights into the biosynthesis of the anticancer antibiotic pleurotin in Hohenbuehelia grisea.</title>
        <authorList>
            <person name="Weaver J.A."/>
            <person name="Alberti F."/>
        </authorList>
    </citation>
    <scope>NUCLEOTIDE SEQUENCE [LARGE SCALE GENOMIC DNA]</scope>
    <source>
        <strain evidence="14">T-177</strain>
    </source>
</reference>
<evidence type="ECO:0000256" key="10">
    <source>
        <dbReference type="ARBA" id="ARBA00023004"/>
    </source>
</evidence>
<dbReference type="Gene3D" id="1.10.630.10">
    <property type="entry name" value="Cytochrome P450"/>
    <property type="match status" value="1"/>
</dbReference>
<comment type="similarity">
    <text evidence="4">Belongs to the cytochrome P450 family.</text>
</comment>
<sequence length="129" mass="14573">MNDVFVPNNTNVIVSIMASNINPELWGPDAEEFKPERWLAPLPNEVLQAHLPGIYSNLLTFFGGNRACIGFKFSQLEMKVVLSTLFESFRFSLPKDEIVWNMTTIATPNLKSSPIHVPQMPLRVELVQS</sequence>